<keyword evidence="7" id="KW-1185">Reference proteome</keyword>
<dbReference type="GO" id="GO:0005576">
    <property type="term" value="C:extracellular region"/>
    <property type="evidence" value="ECO:0007669"/>
    <property type="project" value="InterPro"/>
</dbReference>
<dbReference type="Pfam" id="PF00188">
    <property type="entry name" value="CAP"/>
    <property type="match status" value="1"/>
</dbReference>
<dbReference type="InterPro" id="IPR014044">
    <property type="entry name" value="CAP_dom"/>
</dbReference>
<organism evidence="6 7">
    <name type="scientific">Eleginops maclovinus</name>
    <name type="common">Patagonian blennie</name>
    <name type="synonym">Eleginus maclovinus</name>
    <dbReference type="NCBI Taxonomy" id="56733"/>
    <lineage>
        <taxon>Eukaryota</taxon>
        <taxon>Metazoa</taxon>
        <taxon>Chordata</taxon>
        <taxon>Craniata</taxon>
        <taxon>Vertebrata</taxon>
        <taxon>Euteleostomi</taxon>
        <taxon>Actinopterygii</taxon>
        <taxon>Neopterygii</taxon>
        <taxon>Teleostei</taxon>
        <taxon>Neoteleostei</taxon>
        <taxon>Acanthomorphata</taxon>
        <taxon>Eupercaria</taxon>
        <taxon>Perciformes</taxon>
        <taxon>Notothenioidei</taxon>
        <taxon>Eleginopidae</taxon>
        <taxon>Eleginops</taxon>
    </lineage>
</organism>
<dbReference type="FunFam" id="1.10.10.740:FF:000001">
    <property type="entry name" value="Cysteine-rich secretory protein 2"/>
    <property type="match status" value="1"/>
</dbReference>
<reference evidence="6 7" key="1">
    <citation type="journal article" date="2023" name="Genes (Basel)">
        <title>Chromosome-Level Genome Assembly and Circadian Gene Repertoire of the Patagonia Blennie Eleginops maclovinus-The Closest Ancestral Proxy of Antarctic Cryonotothenioids.</title>
        <authorList>
            <person name="Cheng C.C."/>
            <person name="Rivera-Colon A.G."/>
            <person name="Minhas B.F."/>
            <person name="Wilson L."/>
            <person name="Rayamajhi N."/>
            <person name="Vargas-Chacoff L."/>
            <person name="Catchen J.M."/>
        </authorList>
    </citation>
    <scope>NUCLEOTIDE SEQUENCE [LARGE SCALE GENOMIC DNA]</scope>
    <source>
        <strain evidence="6">JMC-PN-2008</strain>
    </source>
</reference>
<dbReference type="Proteomes" id="UP001346869">
    <property type="component" value="Unassembled WGS sequence"/>
</dbReference>
<dbReference type="PROSITE" id="PS01010">
    <property type="entry name" value="CRISP_2"/>
    <property type="match status" value="1"/>
</dbReference>
<comment type="caution">
    <text evidence="6">The sequence shown here is derived from an EMBL/GenBank/DDBJ whole genome shotgun (WGS) entry which is preliminary data.</text>
</comment>
<dbReference type="InterPro" id="IPR003582">
    <property type="entry name" value="ShKT_dom"/>
</dbReference>
<dbReference type="Gene3D" id="3.40.33.10">
    <property type="entry name" value="CAP"/>
    <property type="match status" value="1"/>
</dbReference>
<evidence type="ECO:0000256" key="3">
    <source>
        <dbReference type="PROSITE-ProRule" id="PRU01005"/>
    </source>
</evidence>
<evidence type="ECO:0000256" key="1">
    <source>
        <dbReference type="ARBA" id="ARBA00009923"/>
    </source>
</evidence>
<dbReference type="InterPro" id="IPR018244">
    <property type="entry name" value="Allrgn_V5/Tpx1_CS"/>
</dbReference>
<name>A0AAN7XLV5_ELEMC</name>
<dbReference type="InterPro" id="IPR013871">
    <property type="entry name" value="Cysteine_rich_secretory"/>
</dbReference>
<dbReference type="InterPro" id="IPR042076">
    <property type="entry name" value="Crisp-like_dom"/>
</dbReference>
<comment type="similarity">
    <text evidence="1">Belongs to the CRISP family.</text>
</comment>
<evidence type="ECO:0000256" key="4">
    <source>
        <dbReference type="SAM" id="SignalP"/>
    </source>
</evidence>
<dbReference type="SUPFAM" id="SSF57546">
    <property type="entry name" value="Crisp domain-like"/>
    <property type="match status" value="1"/>
</dbReference>
<dbReference type="InterPro" id="IPR035940">
    <property type="entry name" value="CAP_sf"/>
</dbReference>
<feature type="domain" description="ShKT" evidence="5">
    <location>
        <begin position="197"/>
        <end position="230"/>
    </location>
</feature>
<feature type="chain" id="PRO_5042842787" description="ShKT domain-containing protein" evidence="4">
    <location>
        <begin position="19"/>
        <end position="238"/>
    </location>
</feature>
<keyword evidence="4" id="KW-0732">Signal</keyword>
<dbReference type="PROSITE" id="PS51670">
    <property type="entry name" value="SHKT"/>
    <property type="match status" value="1"/>
</dbReference>
<dbReference type="InterPro" id="IPR001283">
    <property type="entry name" value="CRISP-related"/>
</dbReference>
<dbReference type="PRINTS" id="PR00837">
    <property type="entry name" value="V5TPXLIKE"/>
</dbReference>
<keyword evidence="2 3" id="KW-1015">Disulfide bond</keyword>
<dbReference type="Gene3D" id="1.10.10.740">
    <property type="entry name" value="Crisp domain"/>
    <property type="match status" value="1"/>
</dbReference>
<proteinExistence type="inferred from homology"/>
<protein>
    <recommendedName>
        <fullName evidence="5">ShKT domain-containing protein</fullName>
    </recommendedName>
</protein>
<feature type="disulfide bond" evidence="3">
    <location>
        <begin position="215"/>
        <end position="228"/>
    </location>
</feature>
<dbReference type="SMART" id="SM00198">
    <property type="entry name" value="SCP"/>
    <property type="match status" value="1"/>
</dbReference>
<sequence length="238" mass="26707">MFVFLIYTLTVTHSAVHSACNVNVNICPDNTAVQAEIVNYHNQLRRAVEPTASDMLQMSYDDQVAASAQAWVDQCDLAHGAPSTRMINGYELGENLYYASKPYPWTDVIKAWHSEVSRYLYPHGSTNGKTVGHYTQVVWSSSYKIGCGVKLCRNSIYFYACHYYRAGNFRTWSPYKEGPTCDSCPNDCVDKLCTNPCPFINKYINCPTLKKLFGCTNVLVKAWCPAACECTTEIIPIA</sequence>
<dbReference type="Pfam" id="PF08562">
    <property type="entry name" value="Crisp"/>
    <property type="match status" value="1"/>
</dbReference>
<dbReference type="PANTHER" id="PTHR10334">
    <property type="entry name" value="CYSTEINE-RICH SECRETORY PROTEIN-RELATED"/>
    <property type="match status" value="1"/>
</dbReference>
<reference evidence="6 7" key="2">
    <citation type="journal article" date="2023" name="Mol. Biol. Evol.">
        <title>Genomics of Secondarily Temperate Adaptation in the Only Non-Antarctic Icefish.</title>
        <authorList>
            <person name="Rivera-Colon A.G."/>
            <person name="Rayamajhi N."/>
            <person name="Minhas B.F."/>
            <person name="Madrigal G."/>
            <person name="Bilyk K.T."/>
            <person name="Yoon V."/>
            <person name="Hune M."/>
            <person name="Gregory S."/>
            <person name="Cheng C.H.C."/>
            <person name="Catchen J.M."/>
        </authorList>
    </citation>
    <scope>NUCLEOTIDE SEQUENCE [LARGE SCALE GENOMIC DNA]</scope>
    <source>
        <strain evidence="6">JMC-PN-2008</strain>
    </source>
</reference>
<dbReference type="SUPFAM" id="SSF55797">
    <property type="entry name" value="PR-1-like"/>
    <property type="match status" value="1"/>
</dbReference>
<dbReference type="EMBL" id="JAUZQC010000012">
    <property type="protein sequence ID" value="KAK5862090.1"/>
    <property type="molecule type" value="Genomic_DNA"/>
</dbReference>
<dbReference type="AlphaFoldDB" id="A0AAN7XLV5"/>
<evidence type="ECO:0000259" key="5">
    <source>
        <dbReference type="PROSITE" id="PS51670"/>
    </source>
</evidence>
<comment type="caution">
    <text evidence="3">Lacks conserved residue(s) required for the propagation of feature annotation.</text>
</comment>
<evidence type="ECO:0000313" key="7">
    <source>
        <dbReference type="Proteomes" id="UP001346869"/>
    </source>
</evidence>
<accession>A0AAN7XLV5</accession>
<dbReference type="PROSITE" id="PS01009">
    <property type="entry name" value="CRISP_1"/>
    <property type="match status" value="1"/>
</dbReference>
<feature type="signal peptide" evidence="4">
    <location>
        <begin position="1"/>
        <end position="18"/>
    </location>
</feature>
<gene>
    <name evidence="6" type="ORF">PBY51_017520</name>
</gene>
<dbReference type="FunFam" id="3.40.33.10:FF:000005">
    <property type="entry name" value="Cysteine-rich secretory protein 2"/>
    <property type="match status" value="1"/>
</dbReference>
<evidence type="ECO:0000313" key="6">
    <source>
        <dbReference type="EMBL" id="KAK5862090.1"/>
    </source>
</evidence>
<feature type="disulfide bond" evidence="3">
    <location>
        <begin position="206"/>
        <end position="224"/>
    </location>
</feature>
<evidence type="ECO:0000256" key="2">
    <source>
        <dbReference type="ARBA" id="ARBA00023157"/>
    </source>
</evidence>